<dbReference type="AlphaFoldDB" id="A0A9X2JFJ3"/>
<gene>
    <name evidence="1" type="ORF">NG895_01100</name>
</gene>
<organism evidence="1 2">
    <name type="scientific">Aeoliella straminimaris</name>
    <dbReference type="NCBI Taxonomy" id="2954799"/>
    <lineage>
        <taxon>Bacteria</taxon>
        <taxon>Pseudomonadati</taxon>
        <taxon>Planctomycetota</taxon>
        <taxon>Planctomycetia</taxon>
        <taxon>Pirellulales</taxon>
        <taxon>Lacipirellulaceae</taxon>
        <taxon>Aeoliella</taxon>
    </lineage>
</organism>
<evidence type="ECO:0000313" key="2">
    <source>
        <dbReference type="Proteomes" id="UP001155241"/>
    </source>
</evidence>
<comment type="caution">
    <text evidence="1">The sequence shown here is derived from an EMBL/GenBank/DDBJ whole genome shotgun (WGS) entry which is preliminary data.</text>
</comment>
<name>A0A9X2JFJ3_9BACT</name>
<dbReference type="Proteomes" id="UP001155241">
    <property type="component" value="Unassembled WGS sequence"/>
</dbReference>
<reference evidence="1" key="1">
    <citation type="submission" date="2022-06" db="EMBL/GenBank/DDBJ databases">
        <title>Aeoliella straminimaris, a novel planctomycete from sediments.</title>
        <authorList>
            <person name="Vitorino I.R."/>
            <person name="Lage O.M."/>
        </authorList>
    </citation>
    <scope>NUCLEOTIDE SEQUENCE</scope>
    <source>
        <strain evidence="1">ICT_H6.2</strain>
    </source>
</reference>
<sequence length="121" mass="13856">MNAQTETTSDTTVAARVAGEDIRSGDFVTVLHEVVEYPSFLWCCSAVTLEEDQPVRVRYLPRNQGEPRKVVAVCLPFVYVKNVKGNVIGVDTRQHELVRLDRKVGQRLWRQMTKPSKKKRK</sequence>
<dbReference type="EMBL" id="JAMXLR010000004">
    <property type="protein sequence ID" value="MCO6042493.1"/>
    <property type="molecule type" value="Genomic_DNA"/>
</dbReference>
<accession>A0A9X2JFJ3</accession>
<proteinExistence type="predicted"/>
<protein>
    <submittedName>
        <fullName evidence="1">Uncharacterized protein</fullName>
    </submittedName>
</protein>
<keyword evidence="2" id="KW-1185">Reference proteome</keyword>
<evidence type="ECO:0000313" key="1">
    <source>
        <dbReference type="EMBL" id="MCO6042493.1"/>
    </source>
</evidence>
<dbReference type="RefSeq" id="WP_252850595.1">
    <property type="nucleotide sequence ID" value="NZ_JAMXLR010000004.1"/>
</dbReference>